<evidence type="ECO:0000256" key="1">
    <source>
        <dbReference type="ARBA" id="ARBA00004442"/>
    </source>
</evidence>
<gene>
    <name evidence="6" type="ORF">TMS3_0117895</name>
</gene>
<dbReference type="InterPro" id="IPR036737">
    <property type="entry name" value="OmpA-like_sf"/>
</dbReference>
<dbReference type="PROSITE" id="PS51123">
    <property type="entry name" value="OMPA_2"/>
    <property type="match status" value="1"/>
</dbReference>
<sequence length="188" mass="20356">MLCFATIASGCASKSYVVLLESPDGTTGAIVVQTSQGVTRIDKKHQGIALDSRSSQTFTVAQTRLDKDFSAAMSAQPILPKSYLLYFELGDTKLTADSEAKIPEVIQTIRDRGPSAVSVIGHTDTASGDVWNERLGLMRAQTIAKLLKANGLQAIELIVTSHGESNLLVKTPNETREPKNRRVEVTIR</sequence>
<dbReference type="InterPro" id="IPR006664">
    <property type="entry name" value="OMP_bac"/>
</dbReference>
<proteinExistence type="predicted"/>
<evidence type="ECO:0000313" key="7">
    <source>
        <dbReference type="Proteomes" id="UP000030063"/>
    </source>
</evidence>
<keyword evidence="2 4" id="KW-0472">Membrane</keyword>
<comment type="caution">
    <text evidence="6">The sequence shown here is derived from an EMBL/GenBank/DDBJ whole genome shotgun (WGS) entry which is preliminary data.</text>
</comment>
<evidence type="ECO:0000256" key="4">
    <source>
        <dbReference type="PROSITE-ProRule" id="PRU00473"/>
    </source>
</evidence>
<accession>A0A0A1YF51</accession>
<dbReference type="CDD" id="cd07185">
    <property type="entry name" value="OmpA_C-like"/>
    <property type="match status" value="1"/>
</dbReference>
<evidence type="ECO:0000259" key="5">
    <source>
        <dbReference type="PROSITE" id="PS51123"/>
    </source>
</evidence>
<evidence type="ECO:0000256" key="3">
    <source>
        <dbReference type="ARBA" id="ARBA00023237"/>
    </source>
</evidence>
<dbReference type="InterPro" id="IPR050330">
    <property type="entry name" value="Bact_OuterMem_StrucFunc"/>
</dbReference>
<name>A0A0A1YF51_9PSED</name>
<dbReference type="eggNOG" id="COG2885">
    <property type="taxonomic scope" value="Bacteria"/>
</dbReference>
<keyword evidence="7" id="KW-1185">Reference proteome</keyword>
<dbReference type="Gene3D" id="3.30.1330.60">
    <property type="entry name" value="OmpA-like domain"/>
    <property type="match status" value="1"/>
</dbReference>
<reference evidence="6 7" key="1">
    <citation type="journal article" date="2014" name="Genome Announc.">
        <title>Draft Genome Sequence of Petroleum Oil-Degrading Marine Bacterium Pseudomonas taeanensis Strain MS-3, Isolated from a Crude Oil-Contaminated Seashore.</title>
        <authorList>
            <person name="Lee S.Y."/>
            <person name="Kim S.H."/>
            <person name="Lee D.G."/>
            <person name="Shin S."/>
            <person name="Yun S.H."/>
            <person name="Choi C.W."/>
            <person name="Chung Y.H."/>
            <person name="Choi J.S."/>
            <person name="Kahng H.Y."/>
            <person name="Kim S.I."/>
        </authorList>
    </citation>
    <scope>NUCLEOTIDE SEQUENCE [LARGE SCALE GENOMIC DNA]</scope>
    <source>
        <strain evidence="6 7">MS-3</strain>
    </source>
</reference>
<keyword evidence="3" id="KW-0998">Cell outer membrane</keyword>
<evidence type="ECO:0000313" key="6">
    <source>
        <dbReference type="EMBL" id="KFX68527.1"/>
    </source>
</evidence>
<protein>
    <submittedName>
        <fullName evidence="6">Flagellar motor protein MotB</fullName>
    </submittedName>
</protein>
<feature type="domain" description="OmpA-like" evidence="5">
    <location>
        <begin position="74"/>
        <end position="188"/>
    </location>
</feature>
<keyword evidence="6" id="KW-0966">Cell projection</keyword>
<dbReference type="Pfam" id="PF00691">
    <property type="entry name" value="OmpA"/>
    <property type="match status" value="1"/>
</dbReference>
<comment type="subcellular location">
    <subcellularLocation>
        <location evidence="1">Cell outer membrane</location>
    </subcellularLocation>
</comment>
<dbReference type="SUPFAM" id="SSF103088">
    <property type="entry name" value="OmpA-like"/>
    <property type="match status" value="1"/>
</dbReference>
<dbReference type="PANTHER" id="PTHR30329:SF21">
    <property type="entry name" value="LIPOPROTEIN YIAD-RELATED"/>
    <property type="match status" value="1"/>
</dbReference>
<organism evidence="6 7">
    <name type="scientific">Pseudomonas taeanensis MS-3</name>
    <dbReference type="NCBI Taxonomy" id="1395571"/>
    <lineage>
        <taxon>Bacteria</taxon>
        <taxon>Pseudomonadati</taxon>
        <taxon>Pseudomonadota</taxon>
        <taxon>Gammaproteobacteria</taxon>
        <taxon>Pseudomonadales</taxon>
        <taxon>Pseudomonadaceae</taxon>
        <taxon>Pseudomonas</taxon>
    </lineage>
</organism>
<dbReference type="PRINTS" id="PR01021">
    <property type="entry name" value="OMPADOMAIN"/>
</dbReference>
<dbReference type="AlphaFoldDB" id="A0A0A1YF51"/>
<keyword evidence="6" id="KW-0282">Flagellum</keyword>
<keyword evidence="6" id="KW-0969">Cilium</keyword>
<dbReference type="Proteomes" id="UP000030063">
    <property type="component" value="Unassembled WGS sequence"/>
</dbReference>
<evidence type="ECO:0000256" key="2">
    <source>
        <dbReference type="ARBA" id="ARBA00023136"/>
    </source>
</evidence>
<dbReference type="STRING" id="1395571.TMS3_0117895"/>
<dbReference type="GO" id="GO:0009279">
    <property type="term" value="C:cell outer membrane"/>
    <property type="evidence" value="ECO:0007669"/>
    <property type="project" value="UniProtKB-SubCell"/>
</dbReference>
<dbReference type="PANTHER" id="PTHR30329">
    <property type="entry name" value="STATOR ELEMENT OF FLAGELLAR MOTOR COMPLEX"/>
    <property type="match status" value="1"/>
</dbReference>
<dbReference type="EMBL" id="AWSQ01000005">
    <property type="protein sequence ID" value="KFX68527.1"/>
    <property type="molecule type" value="Genomic_DNA"/>
</dbReference>
<dbReference type="InterPro" id="IPR006665">
    <property type="entry name" value="OmpA-like"/>
</dbReference>